<keyword evidence="3" id="KW-1185">Reference proteome</keyword>
<evidence type="ECO:0000313" key="2">
    <source>
        <dbReference type="EMBL" id="UQS83013.1"/>
    </source>
</evidence>
<keyword evidence="1" id="KW-0732">Signal</keyword>
<dbReference type="RefSeq" id="WP_249512240.1">
    <property type="nucleotide sequence ID" value="NZ_CP093365.1"/>
</dbReference>
<reference evidence="2 3" key="1">
    <citation type="journal article" date="2022" name="Int. J. Syst. Evol. Microbiol.">
        <title>Apilactobacillus apisilvae sp. nov., Nicolia spurrieriana gen. nov. sp. nov., Bombilactobacillus folatiphilus sp. nov. and Bombilactobacillus thymidiniphilus sp. nov., four new lactic acid bacterial isolates from stingless bees Tetragonula carbonaria and Austroplebeia australis.</title>
        <authorList>
            <person name="Oliphant S.A."/>
            <person name="Watson-Haigh N.S."/>
            <person name="Sumby K.M."/>
            <person name="Gardner J."/>
            <person name="Groom S."/>
            <person name="Jiranek V."/>
        </authorList>
    </citation>
    <scope>NUCLEOTIDE SEQUENCE [LARGE SCALE GENOMIC DNA]</scope>
    <source>
        <strain evidence="2 3">SG4_A1</strain>
    </source>
</reference>
<dbReference type="EMBL" id="CP093365">
    <property type="protein sequence ID" value="UQS83013.1"/>
    <property type="molecule type" value="Genomic_DNA"/>
</dbReference>
<accession>A0ABY4PB60</accession>
<dbReference type="Proteomes" id="UP000831947">
    <property type="component" value="Chromosome"/>
</dbReference>
<feature type="signal peptide" evidence="1">
    <location>
        <begin position="1"/>
        <end position="21"/>
    </location>
</feature>
<gene>
    <name evidence="2" type="ORF">MOO47_04315</name>
</gene>
<proteinExistence type="predicted"/>
<evidence type="ECO:0000313" key="3">
    <source>
        <dbReference type="Proteomes" id="UP000831947"/>
    </source>
</evidence>
<protein>
    <submittedName>
        <fullName evidence="2">Uncharacterized protein</fullName>
    </submittedName>
</protein>
<feature type="chain" id="PRO_5046368183" evidence="1">
    <location>
        <begin position="22"/>
        <end position="221"/>
    </location>
</feature>
<sequence>MQKLRNSIIIMFLLVPIYSELALPSNNNVCQARTHSIKPKQTQKKSVSKIKIGKIYSDPYGFSCIKFIDKCNYVVLLLNGNPESFFRDGESYPLEFYIGKYTRKGSKYILHKDTNQHTSIYFLDMKRFRKKQYSDIDGPGSNYTNPKDKSYSMIMYLKNGKYYVRNYYDSKRSMGSYQLRHYPNHIGGVKNSTFPNNAQEFLSNFTYISRDRVRDLSSKGK</sequence>
<organism evidence="2 3">
    <name type="scientific">Bombilactobacillus thymidiniphilus</name>
    <dbReference type="NCBI Taxonomy" id="2923363"/>
    <lineage>
        <taxon>Bacteria</taxon>
        <taxon>Bacillati</taxon>
        <taxon>Bacillota</taxon>
        <taxon>Bacilli</taxon>
        <taxon>Lactobacillales</taxon>
        <taxon>Lactobacillaceae</taxon>
        <taxon>Bombilactobacillus</taxon>
    </lineage>
</organism>
<name>A0ABY4PB60_9LACO</name>
<evidence type="ECO:0000256" key="1">
    <source>
        <dbReference type="SAM" id="SignalP"/>
    </source>
</evidence>